<reference evidence="2" key="1">
    <citation type="submission" date="2022-10" db="EMBL/GenBank/DDBJ databases">
        <title>Culturing micro-colonial fungi from biological soil crusts in the Mojave desert and describing Neophaeococcomyces mojavensis, and introducing the new genera and species Taxawa tesnikishii.</title>
        <authorList>
            <person name="Kurbessoian T."/>
            <person name="Stajich J.E."/>
        </authorList>
    </citation>
    <scope>NUCLEOTIDE SEQUENCE</scope>
    <source>
        <strain evidence="2">TK_35</strain>
    </source>
</reference>
<evidence type="ECO:0000256" key="1">
    <source>
        <dbReference type="SAM" id="MobiDB-lite"/>
    </source>
</evidence>
<organism evidence="2 3">
    <name type="scientific">Knufia peltigerae</name>
    <dbReference type="NCBI Taxonomy" id="1002370"/>
    <lineage>
        <taxon>Eukaryota</taxon>
        <taxon>Fungi</taxon>
        <taxon>Dikarya</taxon>
        <taxon>Ascomycota</taxon>
        <taxon>Pezizomycotina</taxon>
        <taxon>Eurotiomycetes</taxon>
        <taxon>Chaetothyriomycetidae</taxon>
        <taxon>Chaetothyriales</taxon>
        <taxon>Trichomeriaceae</taxon>
        <taxon>Knufia</taxon>
    </lineage>
</organism>
<dbReference type="Proteomes" id="UP001172681">
    <property type="component" value="Unassembled WGS sequence"/>
</dbReference>
<dbReference type="AlphaFoldDB" id="A0AA38YD89"/>
<dbReference type="EMBL" id="JAPDRN010000005">
    <property type="protein sequence ID" value="KAJ9644799.1"/>
    <property type="molecule type" value="Genomic_DNA"/>
</dbReference>
<accession>A0AA38YD89</accession>
<comment type="caution">
    <text evidence="2">The sequence shown here is derived from an EMBL/GenBank/DDBJ whole genome shotgun (WGS) entry which is preliminary data.</text>
</comment>
<sequence length="128" mass="14491">MDRCTPCKNSNSMCFKLDDHPRCFYCTRKGVKECDAPLTSKNVTLAIAECKRLCESVNQKGEDIVKMLLALSEDDIEWRQQQSELDDLMKKLNKMNSEGFGPLDEPDNVDPTRNDSSPTEGPDDTKVE</sequence>
<feature type="region of interest" description="Disordered" evidence="1">
    <location>
        <begin position="92"/>
        <end position="128"/>
    </location>
</feature>
<protein>
    <submittedName>
        <fullName evidence="2">Uncharacterized protein</fullName>
    </submittedName>
</protein>
<name>A0AA38YD89_9EURO</name>
<proteinExistence type="predicted"/>
<evidence type="ECO:0000313" key="2">
    <source>
        <dbReference type="EMBL" id="KAJ9644799.1"/>
    </source>
</evidence>
<evidence type="ECO:0000313" key="3">
    <source>
        <dbReference type="Proteomes" id="UP001172681"/>
    </source>
</evidence>
<keyword evidence="3" id="KW-1185">Reference proteome</keyword>
<gene>
    <name evidence="2" type="ORF">H2204_001261</name>
</gene>